<dbReference type="OrthoDB" id="252713at2"/>
<dbReference type="InterPro" id="IPR039522">
    <property type="entry name" value="RING_finger_1_prok"/>
</dbReference>
<keyword evidence="3" id="KW-1185">Reference proteome</keyword>
<reference evidence="2 3" key="1">
    <citation type="submission" date="2018-12" db="EMBL/GenBank/DDBJ databases">
        <authorList>
            <person name="Toschakov S.V."/>
        </authorList>
    </citation>
    <scope>NUCLEOTIDE SEQUENCE [LARGE SCALE GENOMIC DNA]</scope>
    <source>
        <strain evidence="2 3">GM2012</strain>
    </source>
</reference>
<dbReference type="Pfam" id="PF14446">
    <property type="entry name" value="Prok-RING_1"/>
    <property type="match status" value="1"/>
</dbReference>
<keyword evidence="1" id="KW-0472">Membrane</keyword>
<dbReference type="CDD" id="cd15489">
    <property type="entry name" value="PHD_SF"/>
    <property type="match status" value="1"/>
</dbReference>
<dbReference type="AlphaFoldDB" id="A0A432MPN0"/>
<organism evidence="2 3">
    <name type="scientific">Tautonia sociabilis</name>
    <dbReference type="NCBI Taxonomy" id="2080755"/>
    <lineage>
        <taxon>Bacteria</taxon>
        <taxon>Pseudomonadati</taxon>
        <taxon>Planctomycetota</taxon>
        <taxon>Planctomycetia</taxon>
        <taxon>Isosphaerales</taxon>
        <taxon>Isosphaeraceae</taxon>
        <taxon>Tautonia</taxon>
    </lineage>
</organism>
<sequence length="282" mass="30903">MDLIVVGIIVLILYAAVRLIGAIGSGLSGARYRAYRALAKRYRGRYEHRGLVDPPTVSFWHNGSSVRVGLAPVVPGQPSPPRTRVVARFSSGLPFRFELFPIQRPSPKQTPRGTRLVRTGDPVFDRQYVVRANDPEIARELLERPEARSAIENLRRLAPPAGMLVSTSPERLLVQVDRNLGTSVAALDAAVRESLVLHDLLRLGVAERMAEGIAIVEDPPEAEAEAEAETGPPICKVCNEPILPGEDRVSCSSCRTPHHRDCWNFVGTCSIYGCQGKRCVPS</sequence>
<dbReference type="RefSeq" id="WP_126724039.1">
    <property type="nucleotide sequence ID" value="NZ_RYZH01000005.1"/>
</dbReference>
<dbReference type="EMBL" id="RYZH01000005">
    <property type="protein sequence ID" value="RUL89045.1"/>
    <property type="molecule type" value="Genomic_DNA"/>
</dbReference>
<evidence type="ECO:0000313" key="2">
    <source>
        <dbReference type="EMBL" id="RUL89045.1"/>
    </source>
</evidence>
<keyword evidence="1" id="KW-1133">Transmembrane helix</keyword>
<proteinExistence type="predicted"/>
<evidence type="ECO:0000313" key="3">
    <source>
        <dbReference type="Proteomes" id="UP000280296"/>
    </source>
</evidence>
<keyword evidence="1" id="KW-0812">Transmembrane</keyword>
<reference evidence="2 3" key="2">
    <citation type="submission" date="2019-01" db="EMBL/GenBank/DDBJ databases">
        <title>Tautonia sociabilis, a novel thermotolerant planctomycete of Isosphaeraceae family, isolated from a 4000 m deep subterranean habitat.</title>
        <authorList>
            <person name="Kovaleva O.L."/>
            <person name="Elcheninov A.G."/>
            <person name="Van Heerden E."/>
            <person name="Toshchakov S.V."/>
            <person name="Novikov A."/>
            <person name="Bonch-Osmolovskaya E.A."/>
            <person name="Kublanov I.V."/>
        </authorList>
    </citation>
    <scope>NUCLEOTIDE SEQUENCE [LARGE SCALE GENOMIC DNA]</scope>
    <source>
        <strain evidence="2 3">GM2012</strain>
    </source>
</reference>
<gene>
    <name evidence="2" type="ORF">TsocGM_04100</name>
</gene>
<accession>A0A432MPN0</accession>
<evidence type="ECO:0000256" key="1">
    <source>
        <dbReference type="SAM" id="Phobius"/>
    </source>
</evidence>
<dbReference type="Proteomes" id="UP000280296">
    <property type="component" value="Unassembled WGS sequence"/>
</dbReference>
<name>A0A432MPN0_9BACT</name>
<comment type="caution">
    <text evidence="2">The sequence shown here is derived from an EMBL/GenBank/DDBJ whole genome shotgun (WGS) entry which is preliminary data.</text>
</comment>
<protein>
    <submittedName>
        <fullName evidence="2">Uncharacterized protein</fullName>
    </submittedName>
</protein>
<feature type="transmembrane region" description="Helical" evidence="1">
    <location>
        <begin position="6"/>
        <end position="27"/>
    </location>
</feature>